<organism evidence="14 15">
    <name type="scientific">Synchytrium endobioticum</name>
    <dbReference type="NCBI Taxonomy" id="286115"/>
    <lineage>
        <taxon>Eukaryota</taxon>
        <taxon>Fungi</taxon>
        <taxon>Fungi incertae sedis</taxon>
        <taxon>Chytridiomycota</taxon>
        <taxon>Chytridiomycota incertae sedis</taxon>
        <taxon>Chytridiomycetes</taxon>
        <taxon>Synchytriales</taxon>
        <taxon>Synchytriaceae</taxon>
        <taxon>Synchytrium</taxon>
    </lineage>
</organism>
<dbReference type="PANTHER" id="PTHR16821:SF2">
    <property type="entry name" value="FRATAXIN, MITOCHONDRIAL"/>
    <property type="match status" value="1"/>
</dbReference>
<evidence type="ECO:0000313" key="16">
    <source>
        <dbReference type="Proteomes" id="UP000320475"/>
    </source>
</evidence>
<keyword evidence="5" id="KW-0813">Transport</keyword>
<dbReference type="Proteomes" id="UP000317494">
    <property type="component" value="Unassembled WGS sequence"/>
</dbReference>
<comment type="similarity">
    <text evidence="2">Belongs to the frataxin family.</text>
</comment>
<dbReference type="GO" id="GO:0016226">
    <property type="term" value="P:iron-sulfur cluster assembly"/>
    <property type="evidence" value="ECO:0007669"/>
    <property type="project" value="InterPro"/>
</dbReference>
<accession>A0A507DSD3</accession>
<keyword evidence="10" id="KW-0406">Ion transport</keyword>
<dbReference type="Gene3D" id="3.30.920.10">
    <property type="entry name" value="Frataxin/CyaY"/>
    <property type="match status" value="1"/>
</dbReference>
<dbReference type="InterPro" id="IPR036524">
    <property type="entry name" value="Frataxin/CyaY_sf"/>
</dbReference>
<dbReference type="InterPro" id="IPR020895">
    <property type="entry name" value="Frataxin_CS"/>
</dbReference>
<dbReference type="PANTHER" id="PTHR16821">
    <property type="entry name" value="FRATAXIN"/>
    <property type="match status" value="1"/>
</dbReference>
<dbReference type="GO" id="GO:0006826">
    <property type="term" value="P:iron ion transport"/>
    <property type="evidence" value="ECO:0007669"/>
    <property type="project" value="UniProtKB-KW"/>
</dbReference>
<evidence type="ECO:0000256" key="2">
    <source>
        <dbReference type="ARBA" id="ARBA00008183"/>
    </source>
</evidence>
<dbReference type="InterPro" id="IPR017789">
    <property type="entry name" value="Frataxin"/>
</dbReference>
<keyword evidence="7" id="KW-0809">Transit peptide</keyword>
<dbReference type="EMBL" id="QEAM01000239">
    <property type="protein sequence ID" value="TPX43121.1"/>
    <property type="molecule type" value="Genomic_DNA"/>
</dbReference>
<dbReference type="Pfam" id="PF01491">
    <property type="entry name" value="Frataxin_Cyay"/>
    <property type="match status" value="1"/>
</dbReference>
<evidence type="ECO:0000256" key="7">
    <source>
        <dbReference type="ARBA" id="ARBA00022946"/>
    </source>
</evidence>
<keyword evidence="8" id="KW-0560">Oxidoreductase</keyword>
<name>A0A507DSD3_9FUNG</name>
<dbReference type="EC" id="1.16.3.1" evidence="3"/>
<dbReference type="PROSITE" id="PS50810">
    <property type="entry name" value="FRATAXIN_2"/>
    <property type="match status" value="1"/>
</dbReference>
<sequence length="146" mass="16930">MITKHLTKFSRLTRLYTLSTPFTSQRRLYSLETNAERQYHRLSDDYLDKLVEYFEEIGDATNLKGYDIVYTDGVLTLKLGVSGTYVINKQPPNRQIWLSSPTSGPARFEFSSDKKAWVNARTGQPLKELLDRELKLILHQDMDTPI</sequence>
<comment type="catalytic activity">
    <reaction evidence="12">
        <text>4 Fe(2+) + O2 + 4 H(+) = 4 Fe(3+) + 2 H2O</text>
        <dbReference type="Rhea" id="RHEA:11148"/>
        <dbReference type="ChEBI" id="CHEBI:15377"/>
        <dbReference type="ChEBI" id="CHEBI:15378"/>
        <dbReference type="ChEBI" id="CHEBI:15379"/>
        <dbReference type="ChEBI" id="CHEBI:29033"/>
        <dbReference type="ChEBI" id="CHEBI:29034"/>
        <dbReference type="EC" id="1.16.3.1"/>
    </reaction>
</comment>
<evidence type="ECO:0000256" key="11">
    <source>
        <dbReference type="ARBA" id="ARBA00023128"/>
    </source>
</evidence>
<keyword evidence="15" id="KW-1185">Reference proteome</keyword>
<reference evidence="15 16" key="1">
    <citation type="journal article" date="2019" name="Sci. Rep.">
        <title>Comparative genomics of chytrid fungi reveal insights into the obligate biotrophic and pathogenic lifestyle of Synchytrium endobioticum.</title>
        <authorList>
            <person name="van de Vossenberg B.T.L.H."/>
            <person name="Warris S."/>
            <person name="Nguyen H.D.T."/>
            <person name="van Gent-Pelzer M.P.E."/>
            <person name="Joly D.L."/>
            <person name="van de Geest H.C."/>
            <person name="Bonants P.J.M."/>
            <person name="Smith D.S."/>
            <person name="Levesque C.A."/>
            <person name="van der Lee T.A.J."/>
        </authorList>
    </citation>
    <scope>NUCLEOTIDE SEQUENCE [LARGE SCALE GENOMIC DNA]</scope>
    <source>
        <strain evidence="13 16">LEV6574</strain>
        <strain evidence="14 15">MB42</strain>
    </source>
</reference>
<dbReference type="NCBIfam" id="TIGR03422">
    <property type="entry name" value="mito_frataxin"/>
    <property type="match status" value="1"/>
</dbReference>
<evidence type="ECO:0000256" key="3">
    <source>
        <dbReference type="ARBA" id="ARBA00013107"/>
    </source>
</evidence>
<evidence type="ECO:0000256" key="8">
    <source>
        <dbReference type="ARBA" id="ARBA00023002"/>
    </source>
</evidence>
<evidence type="ECO:0000313" key="14">
    <source>
        <dbReference type="EMBL" id="TPX54162.1"/>
    </source>
</evidence>
<dbReference type="GO" id="GO:0034986">
    <property type="term" value="F:iron chaperone activity"/>
    <property type="evidence" value="ECO:0007669"/>
    <property type="project" value="TreeGrafter"/>
</dbReference>
<keyword evidence="9" id="KW-0408">Iron</keyword>
<dbReference type="NCBIfam" id="TIGR03421">
    <property type="entry name" value="FeS_CyaY"/>
    <property type="match status" value="1"/>
</dbReference>
<dbReference type="GO" id="GO:0006879">
    <property type="term" value="P:intracellular iron ion homeostasis"/>
    <property type="evidence" value="ECO:0007669"/>
    <property type="project" value="UniProtKB-KW"/>
</dbReference>
<keyword evidence="4" id="KW-0409">Iron storage</keyword>
<dbReference type="SMART" id="SM01219">
    <property type="entry name" value="Frataxin_Cyay"/>
    <property type="match status" value="1"/>
</dbReference>
<keyword evidence="6" id="KW-0410">Iron transport</keyword>
<dbReference type="GO" id="GO:0008198">
    <property type="term" value="F:ferrous iron binding"/>
    <property type="evidence" value="ECO:0007669"/>
    <property type="project" value="TreeGrafter"/>
</dbReference>
<evidence type="ECO:0000256" key="5">
    <source>
        <dbReference type="ARBA" id="ARBA00022448"/>
    </source>
</evidence>
<dbReference type="SUPFAM" id="SSF55387">
    <property type="entry name" value="Frataxin/Nqo15-like"/>
    <property type="match status" value="1"/>
</dbReference>
<dbReference type="Proteomes" id="UP000320475">
    <property type="component" value="Unassembled WGS sequence"/>
</dbReference>
<protein>
    <recommendedName>
        <fullName evidence="3">ferroxidase</fullName>
        <ecNumber evidence="3">1.16.3.1</ecNumber>
    </recommendedName>
</protein>
<dbReference type="PROSITE" id="PS01344">
    <property type="entry name" value="FRATAXIN_1"/>
    <property type="match status" value="1"/>
</dbReference>
<comment type="subcellular location">
    <subcellularLocation>
        <location evidence="1">Mitochondrion</location>
    </subcellularLocation>
</comment>
<comment type="caution">
    <text evidence="14">The sequence shown here is derived from an EMBL/GenBank/DDBJ whole genome shotgun (WGS) entry which is preliminary data.</text>
</comment>
<gene>
    <name evidence="14" type="primary">YFH1</name>
    <name evidence="13" type="ORF">SeLEV6574_g05238</name>
    <name evidence="14" type="ORF">SeMB42_g00386</name>
</gene>
<dbReference type="GO" id="GO:0004322">
    <property type="term" value="F:ferroxidase activity"/>
    <property type="evidence" value="ECO:0007669"/>
    <property type="project" value="UniProtKB-EC"/>
</dbReference>
<dbReference type="AlphaFoldDB" id="A0A507DSD3"/>
<evidence type="ECO:0000313" key="15">
    <source>
        <dbReference type="Proteomes" id="UP000317494"/>
    </source>
</evidence>
<dbReference type="GO" id="GO:0005739">
    <property type="term" value="C:mitochondrion"/>
    <property type="evidence" value="ECO:0007669"/>
    <property type="project" value="UniProtKB-SubCell"/>
</dbReference>
<evidence type="ECO:0000256" key="1">
    <source>
        <dbReference type="ARBA" id="ARBA00004173"/>
    </source>
</evidence>
<dbReference type="EMBL" id="QEAN01000008">
    <property type="protein sequence ID" value="TPX54162.1"/>
    <property type="molecule type" value="Genomic_DNA"/>
</dbReference>
<evidence type="ECO:0000313" key="13">
    <source>
        <dbReference type="EMBL" id="TPX43121.1"/>
    </source>
</evidence>
<dbReference type="InterPro" id="IPR002908">
    <property type="entry name" value="Frataxin/CyaY"/>
</dbReference>
<keyword evidence="11" id="KW-0496">Mitochondrion</keyword>
<dbReference type="GO" id="GO:0008199">
    <property type="term" value="F:ferric iron binding"/>
    <property type="evidence" value="ECO:0007669"/>
    <property type="project" value="InterPro"/>
</dbReference>
<dbReference type="PRINTS" id="PR00904">
    <property type="entry name" value="FRATAXIN"/>
</dbReference>
<evidence type="ECO:0000256" key="10">
    <source>
        <dbReference type="ARBA" id="ARBA00023065"/>
    </source>
</evidence>
<proteinExistence type="inferred from homology"/>
<dbReference type="VEuPathDB" id="FungiDB:SeMB42_g00386"/>
<dbReference type="OrthoDB" id="1897642at2759"/>
<dbReference type="STRING" id="286115.A0A507DSD3"/>
<evidence type="ECO:0000256" key="12">
    <source>
        <dbReference type="ARBA" id="ARBA00047990"/>
    </source>
</evidence>
<evidence type="ECO:0000256" key="4">
    <source>
        <dbReference type="ARBA" id="ARBA00022434"/>
    </source>
</evidence>
<dbReference type="GO" id="GO:0051537">
    <property type="term" value="F:2 iron, 2 sulfur cluster binding"/>
    <property type="evidence" value="ECO:0007669"/>
    <property type="project" value="TreeGrafter"/>
</dbReference>
<evidence type="ECO:0000256" key="9">
    <source>
        <dbReference type="ARBA" id="ARBA00023004"/>
    </source>
</evidence>
<evidence type="ECO:0000256" key="6">
    <source>
        <dbReference type="ARBA" id="ARBA00022496"/>
    </source>
</evidence>